<dbReference type="GeneID" id="33571003"/>
<keyword evidence="3" id="KW-1185">Reference proteome</keyword>
<feature type="region of interest" description="Disordered" evidence="1">
    <location>
        <begin position="70"/>
        <end position="155"/>
    </location>
</feature>
<dbReference type="InParanoid" id="A0A1Y2GBK3"/>
<dbReference type="AlphaFoldDB" id="A0A1Y2GBK3"/>
<organism evidence="2 3">
    <name type="scientific">Lobosporangium transversale</name>
    <dbReference type="NCBI Taxonomy" id="64571"/>
    <lineage>
        <taxon>Eukaryota</taxon>
        <taxon>Fungi</taxon>
        <taxon>Fungi incertae sedis</taxon>
        <taxon>Mucoromycota</taxon>
        <taxon>Mortierellomycotina</taxon>
        <taxon>Mortierellomycetes</taxon>
        <taxon>Mortierellales</taxon>
        <taxon>Mortierellaceae</taxon>
        <taxon>Lobosporangium</taxon>
    </lineage>
</organism>
<feature type="compositionally biased region" description="Basic and acidic residues" evidence="1">
    <location>
        <begin position="70"/>
        <end position="89"/>
    </location>
</feature>
<comment type="caution">
    <text evidence="2">The sequence shown here is derived from an EMBL/GenBank/DDBJ whole genome shotgun (WGS) entry which is preliminary data.</text>
</comment>
<sequence>MLYAWSCGRLRPMITIIENVIGRADAGLWKQEIKGLVSSLTDPGYKESGNLCHDLLNFLESARESLKKSELTRVVEDEGEGSKPKEPQARRTSKRIVDKAQAMENKGELSKPSGSNKGKSESTQAEDDKPNRPSRDKVPRKNFVLGPDKPFQVTSEEHPIKQASFKEIIDNITGSCLKRNRSNLGEKETSSQNVKFGPSLREKCLQEQARFAFQYVHVHMNFVLRLVTSLGYLYTYDEGASLDYSKAMNRRLEVANQEKAYTQASLGDIYYDG</sequence>
<evidence type="ECO:0000313" key="2">
    <source>
        <dbReference type="EMBL" id="ORZ04958.1"/>
    </source>
</evidence>
<proteinExistence type="predicted"/>
<evidence type="ECO:0000313" key="3">
    <source>
        <dbReference type="Proteomes" id="UP000193648"/>
    </source>
</evidence>
<dbReference type="Proteomes" id="UP000193648">
    <property type="component" value="Unassembled WGS sequence"/>
</dbReference>
<reference evidence="2 3" key="1">
    <citation type="submission" date="2016-07" db="EMBL/GenBank/DDBJ databases">
        <title>Pervasive Adenine N6-methylation of Active Genes in Fungi.</title>
        <authorList>
            <consortium name="DOE Joint Genome Institute"/>
            <person name="Mondo S.J."/>
            <person name="Dannebaum R.O."/>
            <person name="Kuo R.C."/>
            <person name="Labutti K."/>
            <person name="Haridas S."/>
            <person name="Kuo A."/>
            <person name="Salamov A."/>
            <person name="Ahrendt S.R."/>
            <person name="Lipzen A."/>
            <person name="Sullivan W."/>
            <person name="Andreopoulos W.B."/>
            <person name="Clum A."/>
            <person name="Lindquist E."/>
            <person name="Daum C."/>
            <person name="Ramamoorthy G.K."/>
            <person name="Gryganskyi A."/>
            <person name="Culley D."/>
            <person name="Magnuson J.K."/>
            <person name="James T.Y."/>
            <person name="O'Malley M.A."/>
            <person name="Stajich J.E."/>
            <person name="Spatafora J.W."/>
            <person name="Visel A."/>
            <person name="Grigoriev I.V."/>
        </authorList>
    </citation>
    <scope>NUCLEOTIDE SEQUENCE [LARGE SCALE GENOMIC DNA]</scope>
    <source>
        <strain evidence="2 3">NRRL 3116</strain>
    </source>
</reference>
<protein>
    <submittedName>
        <fullName evidence="2">Uncharacterized protein</fullName>
    </submittedName>
</protein>
<dbReference type="EMBL" id="MCFF01000053">
    <property type="protein sequence ID" value="ORZ04958.1"/>
    <property type="molecule type" value="Genomic_DNA"/>
</dbReference>
<feature type="compositionally biased region" description="Basic and acidic residues" evidence="1">
    <location>
        <begin position="126"/>
        <end position="139"/>
    </location>
</feature>
<feature type="compositionally biased region" description="Polar residues" evidence="1">
    <location>
        <begin position="112"/>
        <end position="123"/>
    </location>
</feature>
<accession>A0A1Y2GBK3</accession>
<name>A0A1Y2GBK3_9FUNG</name>
<dbReference type="RefSeq" id="XP_021876822.1">
    <property type="nucleotide sequence ID" value="XM_022029160.1"/>
</dbReference>
<evidence type="ECO:0000256" key="1">
    <source>
        <dbReference type="SAM" id="MobiDB-lite"/>
    </source>
</evidence>
<gene>
    <name evidence="2" type="ORF">BCR41DRAFT_400746</name>
</gene>